<keyword evidence="12 15" id="KW-0238">DNA-binding</keyword>
<comment type="catalytic activity">
    <reaction evidence="14 15">
        <text>DNA(n) + a 2'-deoxyribonucleoside 5'-triphosphate = DNA(n+1) + diphosphate</text>
        <dbReference type="Rhea" id="RHEA:22508"/>
        <dbReference type="Rhea" id="RHEA-COMP:17339"/>
        <dbReference type="Rhea" id="RHEA-COMP:17340"/>
        <dbReference type="ChEBI" id="CHEBI:33019"/>
        <dbReference type="ChEBI" id="CHEBI:61560"/>
        <dbReference type="ChEBI" id="CHEBI:173112"/>
        <dbReference type="EC" id="2.7.7.7"/>
    </reaction>
</comment>
<dbReference type="SUPFAM" id="SSF100879">
    <property type="entry name" value="Lesion bypass DNA polymerase (Y-family), little finger domain"/>
    <property type="match status" value="1"/>
</dbReference>
<comment type="function">
    <text evidence="15">Poorly processive, error-prone DNA polymerase involved in untargeted mutagenesis. Copies undamaged DNA at stalled replication forks, which arise in vivo from mismatched or misaligned primer ends. These misaligned primers can be extended by PolIV. Exhibits no 3'-5' exonuclease (proofreading) activity. May be involved in translesional synthesis, in conjunction with the beta clamp from PolIII.</text>
</comment>
<keyword evidence="5 15" id="KW-0808">Transferase</keyword>
<proteinExistence type="inferred from homology"/>
<dbReference type="FunFam" id="3.30.70.270:FF:000002">
    <property type="entry name" value="DNA polymerase IV"/>
    <property type="match status" value="1"/>
</dbReference>
<dbReference type="Gene3D" id="1.10.150.20">
    <property type="entry name" value="5' to 3' exonuclease, C-terminal subdomain"/>
    <property type="match status" value="1"/>
</dbReference>
<dbReference type="PROSITE" id="PS50173">
    <property type="entry name" value="UMUC"/>
    <property type="match status" value="1"/>
</dbReference>
<evidence type="ECO:0000256" key="12">
    <source>
        <dbReference type="ARBA" id="ARBA00023125"/>
    </source>
</evidence>
<keyword evidence="8 15" id="KW-0479">Metal-binding</keyword>
<reference evidence="17 18" key="1">
    <citation type="submission" date="2013-07" db="EMBL/GenBank/DDBJ databases">
        <title>Comparative Genomic and Metabolomic Analysis of Twelve Strains of Pseudoalteromonas luteoviolacea.</title>
        <authorList>
            <person name="Vynne N.G."/>
            <person name="Mansson M."/>
            <person name="Gram L."/>
        </authorList>
    </citation>
    <scope>NUCLEOTIDE SEQUENCE [LARGE SCALE GENOMIC DNA]</scope>
    <source>
        <strain evidence="17 18">NCIMB 1942</strain>
    </source>
</reference>
<dbReference type="InterPro" id="IPR017961">
    <property type="entry name" value="DNA_pol_Y-fam_little_finger"/>
</dbReference>
<dbReference type="GO" id="GO:0006281">
    <property type="term" value="P:DNA repair"/>
    <property type="evidence" value="ECO:0007669"/>
    <property type="project" value="UniProtKB-UniRule"/>
</dbReference>
<feature type="domain" description="UmuC" evidence="16">
    <location>
        <begin position="24"/>
        <end position="204"/>
    </location>
</feature>
<dbReference type="AlphaFoldDB" id="A0A166Z120"/>
<comment type="subcellular location">
    <subcellularLocation>
        <location evidence="1 15">Cytoplasm</location>
    </subcellularLocation>
</comment>
<dbReference type="GO" id="GO:0005829">
    <property type="term" value="C:cytosol"/>
    <property type="evidence" value="ECO:0007669"/>
    <property type="project" value="TreeGrafter"/>
</dbReference>
<evidence type="ECO:0000256" key="10">
    <source>
        <dbReference type="ARBA" id="ARBA00022842"/>
    </source>
</evidence>
<evidence type="ECO:0000313" key="18">
    <source>
        <dbReference type="Proteomes" id="UP000076587"/>
    </source>
</evidence>
<dbReference type="InterPro" id="IPR022880">
    <property type="entry name" value="DNApol_IV"/>
</dbReference>
<dbReference type="CDD" id="cd03586">
    <property type="entry name" value="PolY_Pol_IV_kappa"/>
    <property type="match status" value="1"/>
</dbReference>
<dbReference type="PATRIC" id="fig|1365253.3.peg.4633"/>
<dbReference type="EC" id="2.7.7.7" evidence="15"/>
<dbReference type="Pfam" id="PF00817">
    <property type="entry name" value="IMS"/>
    <property type="match status" value="1"/>
</dbReference>
<dbReference type="GO" id="GO:0000287">
    <property type="term" value="F:magnesium ion binding"/>
    <property type="evidence" value="ECO:0007669"/>
    <property type="project" value="UniProtKB-UniRule"/>
</dbReference>
<evidence type="ECO:0000256" key="1">
    <source>
        <dbReference type="ARBA" id="ARBA00004496"/>
    </source>
</evidence>
<dbReference type="InterPro" id="IPR036775">
    <property type="entry name" value="DNA_pol_Y-fam_lit_finger_sf"/>
</dbReference>
<evidence type="ECO:0000256" key="7">
    <source>
        <dbReference type="ARBA" id="ARBA00022705"/>
    </source>
</evidence>
<comment type="caution">
    <text evidence="17">The sequence shown here is derived from an EMBL/GenBank/DDBJ whole genome shotgun (WGS) entry which is preliminary data.</text>
</comment>
<dbReference type="PANTHER" id="PTHR11076:SF33">
    <property type="entry name" value="DNA POLYMERASE KAPPA"/>
    <property type="match status" value="1"/>
</dbReference>
<protein>
    <recommendedName>
        <fullName evidence="15">DNA polymerase IV</fullName>
        <shortName evidence="15">Pol IV</shortName>
        <ecNumber evidence="15">2.7.7.7</ecNumber>
    </recommendedName>
</protein>
<evidence type="ECO:0000256" key="4">
    <source>
        <dbReference type="ARBA" id="ARBA00022490"/>
    </source>
</evidence>
<keyword evidence="9 15" id="KW-0227">DNA damage</keyword>
<evidence type="ECO:0000256" key="9">
    <source>
        <dbReference type="ARBA" id="ARBA00022763"/>
    </source>
</evidence>
<dbReference type="InterPro" id="IPR053848">
    <property type="entry name" value="IMS_HHH_1"/>
</dbReference>
<keyword evidence="7 15" id="KW-0235">DNA replication</keyword>
<dbReference type="Pfam" id="PF21999">
    <property type="entry name" value="IMS_HHH_1"/>
    <property type="match status" value="1"/>
</dbReference>
<keyword evidence="6 15" id="KW-0548">Nucleotidyltransferase</keyword>
<dbReference type="NCBIfam" id="NF002677">
    <property type="entry name" value="PRK02406.1"/>
    <property type="match status" value="1"/>
</dbReference>
<dbReference type="InterPro" id="IPR001126">
    <property type="entry name" value="UmuC"/>
</dbReference>
<evidence type="ECO:0000256" key="2">
    <source>
        <dbReference type="ARBA" id="ARBA00010945"/>
    </source>
</evidence>
<evidence type="ECO:0000256" key="5">
    <source>
        <dbReference type="ARBA" id="ARBA00022679"/>
    </source>
</evidence>
<keyword evidence="4 15" id="KW-0963">Cytoplasm</keyword>
<dbReference type="SUPFAM" id="SSF56672">
    <property type="entry name" value="DNA/RNA polymerases"/>
    <property type="match status" value="1"/>
</dbReference>
<dbReference type="PANTHER" id="PTHR11076">
    <property type="entry name" value="DNA REPAIR POLYMERASE UMUC / TRANSFERASE FAMILY MEMBER"/>
    <property type="match status" value="1"/>
</dbReference>
<organism evidence="17 18">
    <name type="scientific">Pseudoalteromonas luteoviolacea NCIMB 1942</name>
    <dbReference type="NCBI Taxonomy" id="1365253"/>
    <lineage>
        <taxon>Bacteria</taxon>
        <taxon>Pseudomonadati</taxon>
        <taxon>Pseudomonadota</taxon>
        <taxon>Gammaproteobacteria</taxon>
        <taxon>Alteromonadales</taxon>
        <taxon>Pseudoalteromonadaceae</taxon>
        <taxon>Pseudoalteromonas</taxon>
    </lineage>
</organism>
<comment type="similarity">
    <text evidence="2 15">Belongs to the DNA polymerase type-Y family.</text>
</comment>
<sequence>MYLELSLYCIYKQFYLLGASVRKFIHIDMDCFYAAVEMRDNPSLANVPMAIGGRSHRGVLSTSNYIAREYGVRSAMSNYKAKQLCPQLIIVPGRMQVYKEVSKQIRAIFAKYTDLIEPLSLDEAYLDVTDCRACQGSATLIAQQIRAEIYHQTGLTASAGIAPIKFLAKIASDENKPNGQCVITPSQVDEFIDSLPLKKIPGVGKVTHEKLLACGLVHGKDIKALSLDEMANRFGKFGKVLWRRCQGIDERGVETERVRKSVGVETTFEKDIQDLSQLKSILCDKLIPELTRRSAAYQSEREFTKLGVKVKFYDFTQTTKECQCLGIDQDILCTLLEQAVARHGGKPVRLVGVQIGLGDSPSNQVQMGLFN</sequence>
<evidence type="ECO:0000256" key="8">
    <source>
        <dbReference type="ARBA" id="ARBA00022723"/>
    </source>
</evidence>
<dbReference type="InterPro" id="IPR043502">
    <property type="entry name" value="DNA/RNA_pol_sf"/>
</dbReference>
<comment type="subunit">
    <text evidence="15">Monomer.</text>
</comment>
<feature type="binding site" evidence="15">
    <location>
        <position position="28"/>
    </location>
    <ligand>
        <name>Mg(2+)</name>
        <dbReference type="ChEBI" id="CHEBI:18420"/>
    </ligand>
</feature>
<keyword evidence="3 15" id="KW-0515">Mutator protein</keyword>
<keyword evidence="13 15" id="KW-0234">DNA repair</keyword>
<dbReference type="InterPro" id="IPR043128">
    <property type="entry name" value="Rev_trsase/Diguanyl_cyclase"/>
</dbReference>
<dbReference type="GO" id="GO:0003684">
    <property type="term" value="F:damaged DNA binding"/>
    <property type="evidence" value="ECO:0007669"/>
    <property type="project" value="InterPro"/>
</dbReference>
<dbReference type="Gene3D" id="3.40.1170.60">
    <property type="match status" value="1"/>
</dbReference>
<feature type="site" description="Substrate discrimination" evidence="15">
    <location>
        <position position="33"/>
    </location>
</feature>
<gene>
    <name evidence="15" type="primary">dinB</name>
    <name evidence="17" type="ORF">N482_03420</name>
</gene>
<evidence type="ECO:0000256" key="14">
    <source>
        <dbReference type="ARBA" id="ARBA00049244"/>
    </source>
</evidence>
<evidence type="ECO:0000256" key="15">
    <source>
        <dbReference type="HAMAP-Rule" id="MF_01113"/>
    </source>
</evidence>
<dbReference type="FunFam" id="1.10.150.20:FF:000019">
    <property type="entry name" value="DNA polymerase IV"/>
    <property type="match status" value="1"/>
</dbReference>
<keyword evidence="10 15" id="KW-0460">Magnesium</keyword>
<feature type="binding site" evidence="15">
    <location>
        <position position="122"/>
    </location>
    <ligand>
        <name>Mg(2+)</name>
        <dbReference type="ChEBI" id="CHEBI:18420"/>
    </ligand>
</feature>
<evidence type="ECO:0000256" key="13">
    <source>
        <dbReference type="ARBA" id="ARBA00023204"/>
    </source>
</evidence>
<dbReference type="HAMAP" id="MF_01113">
    <property type="entry name" value="DNApol_IV"/>
    <property type="match status" value="1"/>
</dbReference>
<dbReference type="Gene3D" id="3.30.70.270">
    <property type="match status" value="1"/>
</dbReference>
<dbReference type="EMBL" id="AUXT01000205">
    <property type="protein sequence ID" value="KZN43707.1"/>
    <property type="molecule type" value="Genomic_DNA"/>
</dbReference>
<accession>A0A166Z120</accession>
<dbReference type="OrthoDB" id="9808813at2"/>
<dbReference type="Proteomes" id="UP000076587">
    <property type="component" value="Unassembled WGS sequence"/>
</dbReference>
<evidence type="ECO:0000313" key="17">
    <source>
        <dbReference type="EMBL" id="KZN43707.1"/>
    </source>
</evidence>
<dbReference type="GO" id="GO:0006261">
    <property type="term" value="P:DNA-templated DNA replication"/>
    <property type="evidence" value="ECO:0007669"/>
    <property type="project" value="UniProtKB-UniRule"/>
</dbReference>
<name>A0A166Z120_9GAMM</name>
<dbReference type="Gene3D" id="3.30.1490.100">
    <property type="entry name" value="DNA polymerase, Y-family, little finger domain"/>
    <property type="match status" value="1"/>
</dbReference>
<evidence type="ECO:0000256" key="3">
    <source>
        <dbReference type="ARBA" id="ARBA00022457"/>
    </source>
</evidence>
<evidence type="ECO:0000259" key="16">
    <source>
        <dbReference type="PROSITE" id="PS50173"/>
    </source>
</evidence>
<evidence type="ECO:0000256" key="11">
    <source>
        <dbReference type="ARBA" id="ARBA00022932"/>
    </source>
</evidence>
<evidence type="ECO:0000256" key="6">
    <source>
        <dbReference type="ARBA" id="ARBA00022695"/>
    </source>
</evidence>
<comment type="cofactor">
    <cofactor evidence="15">
        <name>Mg(2+)</name>
        <dbReference type="ChEBI" id="CHEBI:18420"/>
    </cofactor>
    <text evidence="15">Binds 2 magnesium ions per subunit.</text>
</comment>
<dbReference type="GO" id="GO:0009432">
    <property type="term" value="P:SOS response"/>
    <property type="evidence" value="ECO:0007669"/>
    <property type="project" value="TreeGrafter"/>
</dbReference>
<dbReference type="GO" id="GO:0003887">
    <property type="term" value="F:DNA-directed DNA polymerase activity"/>
    <property type="evidence" value="ECO:0007669"/>
    <property type="project" value="UniProtKB-UniRule"/>
</dbReference>
<dbReference type="Pfam" id="PF11799">
    <property type="entry name" value="IMS_C"/>
    <property type="match status" value="1"/>
</dbReference>
<feature type="active site" evidence="15">
    <location>
        <position position="123"/>
    </location>
</feature>
<dbReference type="GO" id="GO:0042276">
    <property type="term" value="P:error-prone translesion synthesis"/>
    <property type="evidence" value="ECO:0007669"/>
    <property type="project" value="TreeGrafter"/>
</dbReference>
<keyword evidence="11 15" id="KW-0239">DNA-directed DNA polymerase</keyword>
<dbReference type="InterPro" id="IPR050116">
    <property type="entry name" value="DNA_polymerase-Y"/>
</dbReference>